<gene>
    <name evidence="7" type="ORF">H8E29_10510</name>
</gene>
<evidence type="ECO:0000256" key="3">
    <source>
        <dbReference type="ARBA" id="ARBA00022832"/>
    </source>
</evidence>
<organism evidence="7 8">
    <name type="scientific">Candidatus Desulfolinea nitratireducens</name>
    <dbReference type="NCBI Taxonomy" id="2841698"/>
    <lineage>
        <taxon>Bacteria</taxon>
        <taxon>Bacillati</taxon>
        <taxon>Chloroflexota</taxon>
        <taxon>Anaerolineae</taxon>
        <taxon>Anaerolineales</taxon>
        <taxon>Anaerolineales incertae sedis</taxon>
        <taxon>Candidatus Desulfolinea</taxon>
    </lineage>
</organism>
<proteinExistence type="inferred from homology"/>
<sequence length="528" mass="59084">MLVPLTPLEFRERAVNLYGSKTGVVDGEKRFTYAEYDQRVNRFANALTKLGLEKGKTVSFLTYNSHQLLEAYFAVPQVNGVLNPINIRLSPIEIEYIVNHAEAQILCFHQDFVNVVEQIKPDLKTVEKYIIFESDTRRDWAKDYERLLENADPVANIDLSAIDENAVIELFYTSGTTGHPKGVEITNRSLYLHSLNAIIGFQVSDEDTLLHVVPLFHVNGWGTPQFLTAVGGKHVMLRKVDFGELLRLIEEERVTKILGVPTIFNGLLQYPDLKKFDLSSLKEVIIGGAASPLALIEKLEAELGCKAIVGYGLTETSPFGVIARPKPHLKKDKKTRLDTQVKTGLPIVGVRLRVVDENGKDVIANEKDIGEIVFRSNAVMKGYLKDQAATDNVIKEGWFHSGDMAVVDGEGYITIVDRKKDIIISGGENISSVEVEKIILNHPAVFEAVVIGIPDKKWGEVPKALVVLKPDMKTKESEILDFVRGYLAGFKVPKSVEFREELPKGGTGKILKKELREPYWEGLEKRIH</sequence>
<dbReference type="Proteomes" id="UP000614469">
    <property type="component" value="Unassembled WGS sequence"/>
</dbReference>
<dbReference type="Gene3D" id="3.30.300.30">
    <property type="match status" value="1"/>
</dbReference>
<feature type="domain" description="AMP-binding enzyme C-terminal" evidence="6">
    <location>
        <begin position="434"/>
        <end position="509"/>
    </location>
</feature>
<evidence type="ECO:0000313" key="7">
    <source>
        <dbReference type="EMBL" id="MBC8335689.1"/>
    </source>
</evidence>
<name>A0A8J6NLN4_9CHLR</name>
<keyword evidence="2 7" id="KW-0436">Ligase</keyword>
<dbReference type="GO" id="GO:0006631">
    <property type="term" value="P:fatty acid metabolic process"/>
    <property type="evidence" value="ECO:0007669"/>
    <property type="project" value="UniProtKB-KW"/>
</dbReference>
<dbReference type="InterPro" id="IPR045851">
    <property type="entry name" value="AMP-bd_C_sf"/>
</dbReference>
<evidence type="ECO:0000313" key="8">
    <source>
        <dbReference type="Proteomes" id="UP000614469"/>
    </source>
</evidence>
<dbReference type="AlphaFoldDB" id="A0A8J6NLN4"/>
<accession>A0A8J6NLN4</accession>
<dbReference type="InterPro" id="IPR025110">
    <property type="entry name" value="AMP-bd_C"/>
</dbReference>
<dbReference type="NCBIfam" id="NF004837">
    <property type="entry name" value="PRK06187.1"/>
    <property type="match status" value="1"/>
</dbReference>
<evidence type="ECO:0000259" key="5">
    <source>
        <dbReference type="Pfam" id="PF00501"/>
    </source>
</evidence>
<dbReference type="PANTHER" id="PTHR43859:SF4">
    <property type="entry name" value="BUTANOATE--COA LIGASE AAE1-RELATED"/>
    <property type="match status" value="1"/>
</dbReference>
<evidence type="ECO:0000256" key="1">
    <source>
        <dbReference type="ARBA" id="ARBA00006432"/>
    </source>
</evidence>
<comment type="similarity">
    <text evidence="1">Belongs to the ATP-dependent AMP-binding enzyme family.</text>
</comment>
<dbReference type="Pfam" id="PF13193">
    <property type="entry name" value="AMP-binding_C"/>
    <property type="match status" value="1"/>
</dbReference>
<dbReference type="GO" id="GO:0016874">
    <property type="term" value="F:ligase activity"/>
    <property type="evidence" value="ECO:0007669"/>
    <property type="project" value="UniProtKB-KW"/>
</dbReference>
<feature type="domain" description="AMP-dependent synthetase/ligase" evidence="5">
    <location>
        <begin position="12"/>
        <end position="384"/>
    </location>
</feature>
<dbReference type="Gene3D" id="3.40.50.12780">
    <property type="entry name" value="N-terminal domain of ligase-like"/>
    <property type="match status" value="1"/>
</dbReference>
<dbReference type="PANTHER" id="PTHR43859">
    <property type="entry name" value="ACYL-ACTIVATING ENZYME"/>
    <property type="match status" value="1"/>
</dbReference>
<dbReference type="EMBL" id="JACNJN010000119">
    <property type="protein sequence ID" value="MBC8335689.1"/>
    <property type="molecule type" value="Genomic_DNA"/>
</dbReference>
<dbReference type="Pfam" id="PF00501">
    <property type="entry name" value="AMP-binding"/>
    <property type="match status" value="1"/>
</dbReference>
<evidence type="ECO:0000256" key="4">
    <source>
        <dbReference type="ARBA" id="ARBA00023098"/>
    </source>
</evidence>
<comment type="caution">
    <text evidence="7">The sequence shown here is derived from an EMBL/GenBank/DDBJ whole genome shotgun (WGS) entry which is preliminary data.</text>
</comment>
<protein>
    <submittedName>
        <fullName evidence="7">Fatty acid--CoA ligase</fullName>
    </submittedName>
</protein>
<dbReference type="SUPFAM" id="SSF56801">
    <property type="entry name" value="Acetyl-CoA synthetase-like"/>
    <property type="match status" value="1"/>
</dbReference>
<dbReference type="InterPro" id="IPR000873">
    <property type="entry name" value="AMP-dep_synth/lig_dom"/>
</dbReference>
<keyword evidence="3" id="KW-0276">Fatty acid metabolism</keyword>
<evidence type="ECO:0000256" key="2">
    <source>
        <dbReference type="ARBA" id="ARBA00022598"/>
    </source>
</evidence>
<dbReference type="FunFam" id="3.30.300.30:FF:000008">
    <property type="entry name" value="2,3-dihydroxybenzoate-AMP ligase"/>
    <property type="match status" value="1"/>
</dbReference>
<dbReference type="InterPro" id="IPR042099">
    <property type="entry name" value="ANL_N_sf"/>
</dbReference>
<reference evidence="7 8" key="1">
    <citation type="submission" date="2020-08" db="EMBL/GenBank/DDBJ databases">
        <title>Bridging the membrane lipid divide: bacteria of the FCB group superphylum have the potential to synthesize archaeal ether lipids.</title>
        <authorList>
            <person name="Villanueva L."/>
            <person name="Von Meijenfeldt F.A.B."/>
            <person name="Westbye A.B."/>
            <person name="Yadav S."/>
            <person name="Hopmans E.C."/>
            <person name="Dutilh B.E."/>
            <person name="Sinninghe Damste J.S."/>
        </authorList>
    </citation>
    <scope>NUCLEOTIDE SEQUENCE [LARGE SCALE GENOMIC DNA]</scope>
    <source>
        <strain evidence="7">NIOZ-UU36</strain>
    </source>
</reference>
<evidence type="ECO:0000259" key="6">
    <source>
        <dbReference type="Pfam" id="PF13193"/>
    </source>
</evidence>
<keyword evidence="4" id="KW-0443">Lipid metabolism</keyword>